<protein>
    <submittedName>
        <fullName evidence="2">Uncharacterized protein</fullName>
    </submittedName>
</protein>
<evidence type="ECO:0000313" key="3">
    <source>
        <dbReference type="Proteomes" id="UP001148838"/>
    </source>
</evidence>
<dbReference type="PANTHER" id="PTHR46114:SF1">
    <property type="entry name" value="ZAD DOMAIN-CONTAINING PROTEIN"/>
    <property type="match status" value="1"/>
</dbReference>
<gene>
    <name evidence="2" type="ORF">ANN_03991</name>
</gene>
<proteinExistence type="predicted"/>
<evidence type="ECO:0000313" key="2">
    <source>
        <dbReference type="EMBL" id="KAJ4442405.1"/>
    </source>
</evidence>
<organism evidence="2 3">
    <name type="scientific">Periplaneta americana</name>
    <name type="common">American cockroach</name>
    <name type="synonym">Blatta americana</name>
    <dbReference type="NCBI Taxonomy" id="6978"/>
    <lineage>
        <taxon>Eukaryota</taxon>
        <taxon>Metazoa</taxon>
        <taxon>Ecdysozoa</taxon>
        <taxon>Arthropoda</taxon>
        <taxon>Hexapoda</taxon>
        <taxon>Insecta</taxon>
        <taxon>Pterygota</taxon>
        <taxon>Neoptera</taxon>
        <taxon>Polyneoptera</taxon>
        <taxon>Dictyoptera</taxon>
        <taxon>Blattodea</taxon>
        <taxon>Blattoidea</taxon>
        <taxon>Blattidae</taxon>
        <taxon>Blattinae</taxon>
        <taxon>Periplaneta</taxon>
    </lineage>
</organism>
<name>A0ABQ8T7B9_PERAM</name>
<feature type="region of interest" description="Disordered" evidence="1">
    <location>
        <begin position="272"/>
        <end position="291"/>
    </location>
</feature>
<dbReference type="PANTHER" id="PTHR46114">
    <property type="entry name" value="APPLE DOMAIN-CONTAINING PROTEIN"/>
    <property type="match status" value="1"/>
</dbReference>
<comment type="caution">
    <text evidence="2">The sequence shown here is derived from an EMBL/GenBank/DDBJ whole genome shotgun (WGS) entry which is preliminary data.</text>
</comment>
<feature type="compositionally biased region" description="Basic residues" evidence="1">
    <location>
        <begin position="277"/>
        <end position="291"/>
    </location>
</feature>
<keyword evidence="3" id="KW-1185">Reference proteome</keyword>
<reference evidence="2 3" key="1">
    <citation type="journal article" date="2022" name="Allergy">
        <title>Genome assembly and annotation of Periplaneta americana reveal a comprehensive cockroach allergen profile.</title>
        <authorList>
            <person name="Wang L."/>
            <person name="Xiong Q."/>
            <person name="Saelim N."/>
            <person name="Wang L."/>
            <person name="Nong W."/>
            <person name="Wan A.T."/>
            <person name="Shi M."/>
            <person name="Liu X."/>
            <person name="Cao Q."/>
            <person name="Hui J.H.L."/>
            <person name="Sookrung N."/>
            <person name="Leung T.F."/>
            <person name="Tungtrongchitr A."/>
            <person name="Tsui S.K.W."/>
        </authorList>
    </citation>
    <scope>NUCLEOTIDE SEQUENCE [LARGE SCALE GENOMIC DNA]</scope>
    <source>
        <strain evidence="2">PWHHKU_190912</strain>
    </source>
</reference>
<dbReference type="Proteomes" id="UP001148838">
    <property type="component" value="Unassembled WGS sequence"/>
</dbReference>
<accession>A0ABQ8T7B9</accession>
<sequence length="369" mass="43401">MWDSRDRKSHYIQADWPARNFNPSEKNVVAEPLVDPKDVLLKSLHIKLGLIKNFVKSMNQEGQAFKGKKRKLGKPLRDDNYTQLMTVLLQKYHQLGCNMSLKIHFLHSHLDFFPPSCGAFSDEHGERFHQDIYVMEQRYQGRWNETMLGDYCWSLRRRASELTRGKIKDDDLMKPHMILFRSNHLPDHVACMGESRNAYRVLVVREEGKRPLGMPRRRWEDNIKMDLREVGNDDKDWINLAQDRNRWRAYVRATMNLGKRMENMEDMVTGGEGNVGFRKRKRNETNKGRRKKARYSDPFAFLAVNREIEQEPFFFSDSDSPVSLLKKRCSHLQRPPAATNASRLISALRIRDIHNLLARSGLNFREDLD</sequence>
<dbReference type="EMBL" id="JAJSOF020000013">
    <property type="protein sequence ID" value="KAJ4442405.1"/>
    <property type="molecule type" value="Genomic_DNA"/>
</dbReference>
<evidence type="ECO:0000256" key="1">
    <source>
        <dbReference type="SAM" id="MobiDB-lite"/>
    </source>
</evidence>